<accession>X1BBM0</accession>
<evidence type="ECO:0000313" key="1">
    <source>
        <dbReference type="EMBL" id="GAG92430.1"/>
    </source>
</evidence>
<reference evidence="1" key="1">
    <citation type="journal article" date="2014" name="Front. Microbiol.">
        <title>High frequency of phylogenetically diverse reductive dehalogenase-homologous genes in deep subseafloor sedimentary metagenomes.</title>
        <authorList>
            <person name="Kawai M."/>
            <person name="Futagami T."/>
            <person name="Toyoda A."/>
            <person name="Takaki Y."/>
            <person name="Nishi S."/>
            <person name="Hori S."/>
            <person name="Arai W."/>
            <person name="Tsubouchi T."/>
            <person name="Morono Y."/>
            <person name="Uchiyama I."/>
            <person name="Ito T."/>
            <person name="Fujiyama A."/>
            <person name="Inagaki F."/>
            <person name="Takami H."/>
        </authorList>
    </citation>
    <scope>NUCLEOTIDE SEQUENCE</scope>
    <source>
        <strain evidence="1">Expedition CK06-06</strain>
    </source>
</reference>
<gene>
    <name evidence="1" type="ORF">S01H4_38543</name>
</gene>
<proteinExistence type="predicted"/>
<name>X1BBM0_9ZZZZ</name>
<dbReference type="EMBL" id="BART01020796">
    <property type="protein sequence ID" value="GAG92430.1"/>
    <property type="molecule type" value="Genomic_DNA"/>
</dbReference>
<organism evidence="1">
    <name type="scientific">marine sediment metagenome</name>
    <dbReference type="NCBI Taxonomy" id="412755"/>
    <lineage>
        <taxon>unclassified sequences</taxon>
        <taxon>metagenomes</taxon>
        <taxon>ecological metagenomes</taxon>
    </lineage>
</organism>
<comment type="caution">
    <text evidence="1">The sequence shown here is derived from an EMBL/GenBank/DDBJ whole genome shotgun (WGS) entry which is preliminary data.</text>
</comment>
<sequence length="109" mass="11949">MQWLRQETSVNIQIGPFLDEDNGKDTEEALAIAQADIRLSKNGGAYAPTNDTNGAAHDENGWYILTLDETDTNTVGRLKVAIHEAGALPCWLQFMVVPKNIHAGLLPTF</sequence>
<dbReference type="AlphaFoldDB" id="X1BBM0"/>
<protein>
    <submittedName>
        <fullName evidence="1">Uncharacterized protein</fullName>
    </submittedName>
</protein>